<feature type="region of interest" description="Disordered" evidence="2">
    <location>
        <begin position="318"/>
        <end position="339"/>
    </location>
</feature>
<comment type="caution">
    <text evidence="3">The sequence shown here is derived from an EMBL/GenBank/DDBJ whole genome shotgun (WGS) entry which is preliminary data.</text>
</comment>
<feature type="region of interest" description="Disordered" evidence="2">
    <location>
        <begin position="515"/>
        <end position="540"/>
    </location>
</feature>
<dbReference type="RefSeq" id="XP_067549413.1">
    <property type="nucleotide sequence ID" value="XM_067691004.1"/>
</dbReference>
<dbReference type="Proteomes" id="UP000669133">
    <property type="component" value="Unassembled WGS sequence"/>
</dbReference>
<feature type="compositionally biased region" description="Polar residues" evidence="2">
    <location>
        <begin position="188"/>
        <end position="204"/>
    </location>
</feature>
<feature type="compositionally biased region" description="Low complexity" evidence="2">
    <location>
        <begin position="232"/>
        <end position="242"/>
    </location>
</feature>
<feature type="compositionally biased region" description="Polar residues" evidence="2">
    <location>
        <begin position="153"/>
        <end position="177"/>
    </location>
</feature>
<feature type="region of interest" description="Disordered" evidence="2">
    <location>
        <begin position="1"/>
        <end position="72"/>
    </location>
</feature>
<dbReference type="GeneID" id="93650807"/>
<sequence>MTKGDNTTNKSTSSSSPTSTSKSQPKLTSYSSAVGNNNTHQEKISPQQQNDKPKDFSVANTFGKDLDVETVRDKLEEEANIYTKGVRDTDVDWFLRDASMDPTIPLPKQVPTTNNDINKTKEKSKPTAAAPTTTAPTATTTTKTESSPSTPSRSVNTHLNTDISNSNDAIVTKTKPSISPVREENIHTKYTPQPSSHNNDAQSAKTRRRSSTGGGGFFSKLKGKFGKDNNEPPVVSSKPPSSNDHLFKADYNMTKPSTSKPIHDSTPHPQHVNPPVSSTSSYEPSKLERTKTAPLPSSSTHPDPRLEEYIKFYKQRDLRRGSTASSGSNNSDTSSKPSVLINGYDNAIYGDNKSGVSALGQNESTSSRLSHFLRRKSSVKGETTSHFPAPSGIAASTSSLSTSPPPAAPENDLELNPAFKGLKPLKRVAFHSSTFLIDPPQQIPSRTPRKGNVDILPNGQVRINPLTEEDKEAIEKSQMGLGGGIVVGGTGALGYIPKDAPKDIENQHNDSDNIQQEGEVEEEEDESHGGSSSQEEDEPAIDPQAKKIAIDKFMVHHQPMNYTVPVKKMALDTMYSRCCHLREILPIPAILKQIPEGSLAPLPVLQLRNPHPTMIEVQTFADFVRIAPIVCVSLDGVNLSVEQFKILLSAMSAKKQLEKLSLRNTPINQEGWSLFCWFLSRNTVLNKLDITQCPALSVNVLKKKKKKAQADSKKYEEDLERMTCNKDNRSDVDWSLFVATLVARGGIEELIMTGCCITNVEIFENLMELAVSKKTSRLGLAFNNLTPRHISIIVDSWIFGDFARGLDLGYNDFSSTKILKIFLDFTKRPDYEKILSKATISFLSLNSTNSVFNDSFKQVFESVLMKLPNLKYLDFSNNQRLFGTITNPKDTSTTNVNSVENSTVAYLTSKLPLFPKLTRLHLENENFSQSSILQIANVLPFCKHMGYFSILGNYVDSTSASALVNATKNSHTLINLDCNSDDFPELFKERIGLYTMRNMERLLYDSKQAKLSTSAKSSLEDAISQPQSLTEQLNDILALKAQKKLDLSSPDVVKLFERAKQIKKSLKESIEELLKLQLNNALDIDGKETLIRLIYIDSSIEKGLQLIDPNFLDDFGTRANMYLAKVGEGQNSTRHHPDLHDDGDKHIESDIHLSPNQAVHTGKSPLVSRTNSKTSLANLDRREGSMLKLSRLNDFHKIDSGEIDISGEDLRKKLMNVNLSDLDKVISYLDDLRKKGVSLENVFKNKTKEGCAEDQELSFEALHSQLKKLSKDSVEKQDVASTTKELSDKAKESGGEDSILSKTYDQVLNNLTN</sequence>
<evidence type="ECO:0000256" key="2">
    <source>
        <dbReference type="SAM" id="MobiDB-lite"/>
    </source>
</evidence>
<gene>
    <name evidence="3" type="ORF">I9W82_002178</name>
</gene>
<evidence type="ECO:0000313" key="3">
    <source>
        <dbReference type="EMBL" id="KAG5420297.1"/>
    </source>
</evidence>
<feature type="compositionally biased region" description="Polar residues" evidence="2">
    <location>
        <begin position="359"/>
        <end position="369"/>
    </location>
</feature>
<feature type="compositionally biased region" description="Low complexity" evidence="2">
    <location>
        <begin position="321"/>
        <end position="335"/>
    </location>
</feature>
<proteinExistence type="predicted"/>
<organism evidence="3 4">
    <name type="scientific">Candida metapsilosis</name>
    <dbReference type="NCBI Taxonomy" id="273372"/>
    <lineage>
        <taxon>Eukaryota</taxon>
        <taxon>Fungi</taxon>
        <taxon>Dikarya</taxon>
        <taxon>Ascomycota</taxon>
        <taxon>Saccharomycotina</taxon>
        <taxon>Pichiomycetes</taxon>
        <taxon>Debaryomycetaceae</taxon>
        <taxon>Candida/Lodderomyces clade</taxon>
        <taxon>Candida</taxon>
    </lineage>
</organism>
<keyword evidence="4" id="KW-1185">Reference proteome</keyword>
<evidence type="ECO:0000256" key="1">
    <source>
        <dbReference type="SAM" id="Coils"/>
    </source>
</evidence>
<dbReference type="Gene3D" id="3.80.10.10">
    <property type="entry name" value="Ribonuclease Inhibitor"/>
    <property type="match status" value="2"/>
</dbReference>
<keyword evidence="1" id="KW-0175">Coiled coil</keyword>
<dbReference type="OrthoDB" id="8436363at2759"/>
<feature type="coiled-coil region" evidence="1">
    <location>
        <begin position="698"/>
        <end position="725"/>
    </location>
</feature>
<feature type="compositionally biased region" description="Polar residues" evidence="2">
    <location>
        <begin position="30"/>
        <end position="50"/>
    </location>
</feature>
<feature type="region of interest" description="Disordered" evidence="2">
    <location>
        <begin position="1273"/>
        <end position="1298"/>
    </location>
</feature>
<feature type="region of interest" description="Disordered" evidence="2">
    <location>
        <begin position="101"/>
        <end position="306"/>
    </location>
</feature>
<dbReference type="SUPFAM" id="SSF52047">
    <property type="entry name" value="RNI-like"/>
    <property type="match status" value="1"/>
</dbReference>
<protein>
    <submittedName>
        <fullName evidence="3">MHP1</fullName>
    </submittedName>
</protein>
<reference evidence="3 4" key="1">
    <citation type="submission" date="2020-12" db="EMBL/GenBank/DDBJ databases">
        <title>Effect of drift, selection, and recombination on the evolution of hybrid genomes in Candida yeast pathogens.</title>
        <authorList>
            <person name="Mixao V."/>
            <person name="Ksiezopolska E."/>
            <person name="Saus E."/>
            <person name="Boekhout T."/>
            <person name="Gacser A."/>
            <person name="Gabaldon T."/>
        </authorList>
    </citation>
    <scope>NUCLEOTIDE SEQUENCE [LARGE SCALE GENOMIC DNA]</scope>
    <source>
        <strain evidence="3 4">BP57</strain>
    </source>
</reference>
<name>A0A8H7ZE55_9ASCO</name>
<feature type="compositionally biased region" description="Low complexity" evidence="2">
    <location>
        <begin position="126"/>
        <end position="152"/>
    </location>
</feature>
<evidence type="ECO:0000313" key="4">
    <source>
        <dbReference type="Proteomes" id="UP000669133"/>
    </source>
</evidence>
<feature type="compositionally biased region" description="Low complexity" evidence="2">
    <location>
        <begin position="1"/>
        <end position="29"/>
    </location>
</feature>
<accession>A0A8H7ZE55</accession>
<feature type="region of interest" description="Disordered" evidence="2">
    <location>
        <begin position="359"/>
        <end position="411"/>
    </location>
</feature>
<dbReference type="EMBL" id="JAEOAQ010000002">
    <property type="protein sequence ID" value="KAG5420297.1"/>
    <property type="molecule type" value="Genomic_DNA"/>
</dbReference>
<feature type="compositionally biased region" description="Basic and acidic residues" evidence="2">
    <location>
        <begin position="1285"/>
        <end position="1294"/>
    </location>
</feature>
<dbReference type="InterPro" id="IPR032675">
    <property type="entry name" value="LRR_dom_sf"/>
</dbReference>